<dbReference type="InterPro" id="IPR058031">
    <property type="entry name" value="AAA_lid_NorR"/>
</dbReference>
<keyword evidence="1" id="KW-0547">Nucleotide-binding</keyword>
<evidence type="ECO:0000256" key="8">
    <source>
        <dbReference type="PROSITE-ProRule" id="PRU00169"/>
    </source>
</evidence>
<proteinExistence type="predicted"/>
<dbReference type="SMART" id="SM00382">
    <property type="entry name" value="AAA"/>
    <property type="match status" value="1"/>
</dbReference>
<evidence type="ECO:0000256" key="6">
    <source>
        <dbReference type="ARBA" id="ARBA00023159"/>
    </source>
</evidence>
<dbReference type="CDD" id="cd00009">
    <property type="entry name" value="AAA"/>
    <property type="match status" value="1"/>
</dbReference>
<dbReference type="InterPro" id="IPR025944">
    <property type="entry name" value="Sigma_54_int_dom_CS"/>
</dbReference>
<dbReference type="PROSITE" id="PS00676">
    <property type="entry name" value="SIGMA54_INTERACT_2"/>
    <property type="match status" value="1"/>
</dbReference>
<accession>A0ABT2ZAB1</accession>
<feature type="modified residue" description="4-aspartylphosphate" evidence="8">
    <location>
        <position position="56"/>
    </location>
</feature>
<feature type="domain" description="Response regulatory" evidence="10">
    <location>
        <begin position="7"/>
        <end position="121"/>
    </location>
</feature>
<dbReference type="InterPro" id="IPR027417">
    <property type="entry name" value="P-loop_NTPase"/>
</dbReference>
<dbReference type="InterPro" id="IPR025943">
    <property type="entry name" value="Sigma_54_int_dom_ATP-bd_2"/>
</dbReference>
<keyword evidence="2" id="KW-0067">ATP-binding</keyword>
<reference evidence="11 12" key="1">
    <citation type="submission" date="2022-10" db="EMBL/GenBank/DDBJ databases">
        <title>Defluviimonas sp. nov., isolated from ocean surface water.</title>
        <authorList>
            <person name="He W."/>
            <person name="Wang L."/>
            <person name="Zhang D.-F."/>
        </authorList>
    </citation>
    <scope>NUCLEOTIDE SEQUENCE [LARGE SCALE GENOMIC DNA]</scope>
    <source>
        <strain evidence="11 12">WL0002</strain>
    </source>
</reference>
<dbReference type="Gene3D" id="3.40.50.2300">
    <property type="match status" value="1"/>
</dbReference>
<evidence type="ECO:0000256" key="1">
    <source>
        <dbReference type="ARBA" id="ARBA00022741"/>
    </source>
</evidence>
<dbReference type="SUPFAM" id="SSF52172">
    <property type="entry name" value="CheY-like"/>
    <property type="match status" value="1"/>
</dbReference>
<dbReference type="PROSITE" id="PS00675">
    <property type="entry name" value="SIGMA54_INTERACT_1"/>
    <property type="match status" value="1"/>
</dbReference>
<keyword evidence="8" id="KW-0597">Phosphoprotein</keyword>
<dbReference type="PROSITE" id="PS00688">
    <property type="entry name" value="SIGMA54_INTERACT_3"/>
    <property type="match status" value="1"/>
</dbReference>
<dbReference type="RefSeq" id="WP_263733696.1">
    <property type="nucleotide sequence ID" value="NZ_JAOWKY010000001.1"/>
</dbReference>
<feature type="domain" description="Sigma-54 factor interaction" evidence="9">
    <location>
        <begin position="145"/>
        <end position="374"/>
    </location>
</feature>
<evidence type="ECO:0000256" key="5">
    <source>
        <dbReference type="ARBA" id="ARBA00023125"/>
    </source>
</evidence>
<keyword evidence="7" id="KW-0804">Transcription</keyword>
<keyword evidence="5" id="KW-0238">DNA-binding</keyword>
<dbReference type="InterPro" id="IPR009057">
    <property type="entry name" value="Homeodomain-like_sf"/>
</dbReference>
<dbReference type="SUPFAM" id="SSF46689">
    <property type="entry name" value="Homeodomain-like"/>
    <property type="match status" value="1"/>
</dbReference>
<dbReference type="Proteomes" id="UP001652542">
    <property type="component" value="Unassembled WGS sequence"/>
</dbReference>
<gene>
    <name evidence="11" type="ORF">OEW28_05475</name>
</gene>
<comment type="caution">
    <text evidence="11">The sequence shown here is derived from an EMBL/GenBank/DDBJ whole genome shotgun (WGS) entry which is preliminary data.</text>
</comment>
<evidence type="ECO:0000313" key="11">
    <source>
        <dbReference type="EMBL" id="MCV2868073.1"/>
    </source>
</evidence>
<dbReference type="PANTHER" id="PTHR32071">
    <property type="entry name" value="TRANSCRIPTIONAL REGULATORY PROTEIN"/>
    <property type="match status" value="1"/>
</dbReference>
<dbReference type="EMBL" id="JAOWKY010000001">
    <property type="protein sequence ID" value="MCV2868073.1"/>
    <property type="molecule type" value="Genomic_DNA"/>
</dbReference>
<dbReference type="Pfam" id="PF02954">
    <property type="entry name" value="HTH_8"/>
    <property type="match status" value="1"/>
</dbReference>
<dbReference type="PRINTS" id="PR01590">
    <property type="entry name" value="HTHFIS"/>
</dbReference>
<dbReference type="InterPro" id="IPR002197">
    <property type="entry name" value="HTH_Fis"/>
</dbReference>
<keyword evidence="6" id="KW-0010">Activator</keyword>
<keyword evidence="4" id="KW-0805">Transcription regulation</keyword>
<evidence type="ECO:0000259" key="10">
    <source>
        <dbReference type="PROSITE" id="PS50110"/>
    </source>
</evidence>
<protein>
    <submittedName>
        <fullName evidence="11">Sigma-54 dependent transcriptional regulator</fullName>
    </submittedName>
</protein>
<dbReference type="InterPro" id="IPR025662">
    <property type="entry name" value="Sigma_54_int_dom_ATP-bd_1"/>
</dbReference>
<dbReference type="Pfam" id="PF25601">
    <property type="entry name" value="AAA_lid_14"/>
    <property type="match status" value="1"/>
</dbReference>
<evidence type="ECO:0000256" key="2">
    <source>
        <dbReference type="ARBA" id="ARBA00022840"/>
    </source>
</evidence>
<evidence type="ECO:0000313" key="12">
    <source>
        <dbReference type="Proteomes" id="UP001652542"/>
    </source>
</evidence>
<dbReference type="Gene3D" id="1.10.8.60">
    <property type="match status" value="1"/>
</dbReference>
<dbReference type="PANTHER" id="PTHR32071:SF57">
    <property type="entry name" value="C4-DICARBOXYLATE TRANSPORT TRANSCRIPTIONAL REGULATORY PROTEIN DCTD"/>
    <property type="match status" value="1"/>
</dbReference>
<dbReference type="InterPro" id="IPR003593">
    <property type="entry name" value="AAA+_ATPase"/>
</dbReference>
<dbReference type="InterPro" id="IPR001789">
    <property type="entry name" value="Sig_transdc_resp-reg_receiver"/>
</dbReference>
<evidence type="ECO:0000256" key="3">
    <source>
        <dbReference type="ARBA" id="ARBA00023012"/>
    </source>
</evidence>
<evidence type="ECO:0000259" key="9">
    <source>
        <dbReference type="PROSITE" id="PS50045"/>
    </source>
</evidence>
<keyword evidence="12" id="KW-1185">Reference proteome</keyword>
<sequence>MTGKRALVHVVDDDTDHLSALADLVGAAGHDAIGLSSGKEALAAADQAAPDAVITDLRMPGLDGMALMAALRARGHTMPVIMLTGHGDVQHAVRAMRAGAEDFLEKPYDAAHLLAVLARALETGAARRELLRLQTLVQAREADTILGESAAMDALRKRIAALAPLDVDVVITGETGTGKELVARAVHAQGPRSDGPYVAVNCAALPDALFEIEMFGHAAGAFPGAVADKIGKLEAASGGTLVLDEIEAMPAPHQSKLLRALQERQVERLGENRLRPLDLRVVTTSKSDLPTMVRNGGFRSDLYWRLAGADIATEPLRAMGQDIILIFTHYARLAARRYGRGLQDLGFAERRALLGHSWPGNVRELKAAAEAFALGIGRAIPVGADAAPLAPGTLAERVAGFEAREIRAALERFRGNTELAARALGLPRRTLNDKMNRFGLRN</sequence>
<dbReference type="Gene3D" id="3.40.50.300">
    <property type="entry name" value="P-loop containing nucleotide triphosphate hydrolases"/>
    <property type="match status" value="1"/>
</dbReference>
<evidence type="ECO:0000256" key="7">
    <source>
        <dbReference type="ARBA" id="ARBA00023163"/>
    </source>
</evidence>
<dbReference type="SMART" id="SM00448">
    <property type="entry name" value="REC"/>
    <property type="match status" value="1"/>
</dbReference>
<dbReference type="Pfam" id="PF00072">
    <property type="entry name" value="Response_reg"/>
    <property type="match status" value="1"/>
</dbReference>
<dbReference type="Pfam" id="PF00158">
    <property type="entry name" value="Sigma54_activat"/>
    <property type="match status" value="1"/>
</dbReference>
<evidence type="ECO:0000256" key="4">
    <source>
        <dbReference type="ARBA" id="ARBA00023015"/>
    </source>
</evidence>
<dbReference type="InterPro" id="IPR011006">
    <property type="entry name" value="CheY-like_superfamily"/>
</dbReference>
<dbReference type="InterPro" id="IPR002078">
    <property type="entry name" value="Sigma_54_int"/>
</dbReference>
<dbReference type="SUPFAM" id="SSF52540">
    <property type="entry name" value="P-loop containing nucleoside triphosphate hydrolases"/>
    <property type="match status" value="1"/>
</dbReference>
<dbReference type="PROSITE" id="PS50110">
    <property type="entry name" value="RESPONSE_REGULATORY"/>
    <property type="match status" value="1"/>
</dbReference>
<dbReference type="Gene3D" id="1.10.10.60">
    <property type="entry name" value="Homeodomain-like"/>
    <property type="match status" value="1"/>
</dbReference>
<keyword evidence="3" id="KW-0902">Two-component regulatory system</keyword>
<organism evidence="11 12">
    <name type="scientific">Albidovulum marisflavi</name>
    <dbReference type="NCBI Taxonomy" id="2984159"/>
    <lineage>
        <taxon>Bacteria</taxon>
        <taxon>Pseudomonadati</taxon>
        <taxon>Pseudomonadota</taxon>
        <taxon>Alphaproteobacteria</taxon>
        <taxon>Rhodobacterales</taxon>
        <taxon>Paracoccaceae</taxon>
        <taxon>Albidovulum</taxon>
    </lineage>
</organism>
<dbReference type="PROSITE" id="PS50045">
    <property type="entry name" value="SIGMA54_INTERACT_4"/>
    <property type="match status" value="1"/>
</dbReference>
<name>A0ABT2ZAB1_9RHOB</name>